<accession>A0A6M1STC9</accession>
<evidence type="ECO:0000256" key="1">
    <source>
        <dbReference type="ARBA" id="ARBA00001974"/>
    </source>
</evidence>
<comment type="function">
    <text evidence="6">Involved in coproporphyrin-dependent heme b biosynthesis. Catalyzes the oxidation of coproporphyrinogen III to coproporphyrin III.</text>
</comment>
<dbReference type="SUPFAM" id="SSF54373">
    <property type="entry name" value="FAD-linked reductases, C-terminal domain"/>
    <property type="match status" value="1"/>
</dbReference>
<dbReference type="InterPro" id="IPR002937">
    <property type="entry name" value="Amino_oxidase"/>
</dbReference>
<dbReference type="RefSeq" id="WP_165138685.1">
    <property type="nucleotide sequence ID" value="NZ_JAALLT010000001.1"/>
</dbReference>
<dbReference type="EMBL" id="JAALLT010000001">
    <property type="protein sequence ID" value="NGP75406.1"/>
    <property type="molecule type" value="Genomic_DNA"/>
</dbReference>
<evidence type="ECO:0000256" key="4">
    <source>
        <dbReference type="ARBA" id="ARBA00023002"/>
    </source>
</evidence>
<dbReference type="GO" id="GO:0004729">
    <property type="term" value="F:oxygen-dependent protoporphyrinogen oxidase activity"/>
    <property type="evidence" value="ECO:0007669"/>
    <property type="project" value="UniProtKB-UniRule"/>
</dbReference>
<protein>
    <recommendedName>
        <fullName evidence="6">Coproporphyrinogen III oxidase</fullName>
        <ecNumber evidence="6">1.3.3.15</ecNumber>
    </recommendedName>
</protein>
<comment type="cofactor">
    <cofactor evidence="1 6">
        <name>FAD</name>
        <dbReference type="ChEBI" id="CHEBI:57692"/>
    </cofactor>
</comment>
<comment type="pathway">
    <text evidence="6">Porphyrin-containing compound metabolism; protoheme biosynthesis.</text>
</comment>
<keyword evidence="4 6" id="KW-0560">Oxidoreductase</keyword>
<reference evidence="8 9" key="1">
    <citation type="submission" date="2020-02" db="EMBL/GenBank/DDBJ databases">
        <title>Balneolaceae bacterium YR4-1, complete genome.</title>
        <authorList>
            <person name="Li Y."/>
            <person name="Wu S."/>
        </authorList>
    </citation>
    <scope>NUCLEOTIDE SEQUENCE [LARGE SCALE GENOMIC DNA]</scope>
    <source>
        <strain evidence="8 9">YR4-1</strain>
    </source>
</reference>
<proteinExistence type="inferred from homology"/>
<dbReference type="GO" id="GO:0005737">
    <property type="term" value="C:cytoplasm"/>
    <property type="evidence" value="ECO:0007669"/>
    <property type="project" value="UniProtKB-SubCell"/>
</dbReference>
<keyword evidence="9" id="KW-1185">Reference proteome</keyword>
<evidence type="ECO:0000256" key="3">
    <source>
        <dbReference type="ARBA" id="ARBA00022827"/>
    </source>
</evidence>
<gene>
    <name evidence="8" type="primary">hemG</name>
    <name evidence="8" type="ORF">G3570_02090</name>
</gene>
<dbReference type="PANTHER" id="PTHR42923:SF3">
    <property type="entry name" value="PROTOPORPHYRINOGEN OXIDASE"/>
    <property type="match status" value="1"/>
</dbReference>
<comment type="caution">
    <text evidence="8">The sequence shown here is derived from an EMBL/GenBank/DDBJ whole genome shotgun (WGS) entry which is preliminary data.</text>
</comment>
<dbReference type="UniPathway" id="UPA00252"/>
<dbReference type="InterPro" id="IPR036188">
    <property type="entry name" value="FAD/NAD-bd_sf"/>
</dbReference>
<dbReference type="SUPFAM" id="SSF51905">
    <property type="entry name" value="FAD/NAD(P)-binding domain"/>
    <property type="match status" value="1"/>
</dbReference>
<dbReference type="NCBIfam" id="TIGR00562">
    <property type="entry name" value="proto_IX_ox"/>
    <property type="match status" value="1"/>
</dbReference>
<evidence type="ECO:0000313" key="9">
    <source>
        <dbReference type="Proteomes" id="UP000473278"/>
    </source>
</evidence>
<comment type="subcellular location">
    <subcellularLocation>
        <location evidence="6">Cytoplasm</location>
    </subcellularLocation>
</comment>
<name>A0A6M1STC9_9BACT</name>
<dbReference type="AlphaFoldDB" id="A0A6M1STC9"/>
<keyword evidence="2 6" id="KW-0285">Flavoprotein</keyword>
<sequence length="451" mass="50506">MTNNKSSVGVLGAGITGLCAAYKLSRNGVDVTVYEKRDMAGGSIRTVQTGDWLTEHGPNTLMVRTEKVWDLIDELDLNSKMMEANREARKRFIVRNGVPKPLPMSLWDFISTDLFSASAKFRLFKEPFIRGIEKDDESIAAFMKRRFGKEVVDYAINPFVAGIYAGDPEKLSIKHTFNKLFKLEQNYGSITKGMLKSDRKSSARKALISFEGGLNALTQKLSKKLGNSLKLNHSISQIQYSNNKWQLQFDDHDRAEHDLIISCLPAHALSYVMQEVLAAPFTEKLKDIPYAPMSIIHLGYKKDQVQHALDGFGLLVPEVEDFKILGTLFSSSLFPGRAPEDHALLTTFIGGSRYPELAHLEKDDLIEKVQHELDRLLGISGTPVFTDHTYWKNAIPQYEVDYDTFLDTMKMIESNFPSLFITGNIRGGVSVPDCITNGIETAEKAVSLLKG</sequence>
<dbReference type="EC" id="1.3.3.15" evidence="6"/>
<dbReference type="Pfam" id="PF01593">
    <property type="entry name" value="Amino_oxidase"/>
    <property type="match status" value="1"/>
</dbReference>
<keyword evidence="5 6" id="KW-0350">Heme biosynthesis</keyword>
<comment type="similarity">
    <text evidence="6">Belongs to the protoporphyrinogen/coproporphyrinogen oxidase family. Coproporphyrinogen III oxidase subfamily.</text>
</comment>
<evidence type="ECO:0000313" key="8">
    <source>
        <dbReference type="EMBL" id="NGP75406.1"/>
    </source>
</evidence>
<evidence type="ECO:0000256" key="2">
    <source>
        <dbReference type="ARBA" id="ARBA00022630"/>
    </source>
</evidence>
<dbReference type="Proteomes" id="UP000473278">
    <property type="component" value="Unassembled WGS sequence"/>
</dbReference>
<dbReference type="Gene3D" id="3.50.50.60">
    <property type="entry name" value="FAD/NAD(P)-binding domain"/>
    <property type="match status" value="1"/>
</dbReference>
<dbReference type="InterPro" id="IPR050464">
    <property type="entry name" value="Zeta_carotene_desat/Oxidored"/>
</dbReference>
<comment type="catalytic activity">
    <reaction evidence="6">
        <text>coproporphyrinogen III + 3 O2 = coproporphyrin III + 3 H2O2</text>
        <dbReference type="Rhea" id="RHEA:43436"/>
        <dbReference type="ChEBI" id="CHEBI:15379"/>
        <dbReference type="ChEBI" id="CHEBI:16240"/>
        <dbReference type="ChEBI" id="CHEBI:57309"/>
        <dbReference type="ChEBI" id="CHEBI:131725"/>
        <dbReference type="EC" id="1.3.3.15"/>
    </reaction>
</comment>
<dbReference type="Gene3D" id="3.90.660.20">
    <property type="entry name" value="Protoporphyrinogen oxidase, mitochondrial, domain 2"/>
    <property type="match status" value="1"/>
</dbReference>
<dbReference type="Gene3D" id="1.10.3110.10">
    <property type="entry name" value="protoporphyrinogen ix oxidase, domain 3"/>
    <property type="match status" value="1"/>
</dbReference>
<dbReference type="GO" id="GO:0006783">
    <property type="term" value="P:heme biosynthetic process"/>
    <property type="evidence" value="ECO:0007669"/>
    <property type="project" value="UniProtKB-UniRule"/>
</dbReference>
<evidence type="ECO:0000259" key="7">
    <source>
        <dbReference type="Pfam" id="PF01593"/>
    </source>
</evidence>
<dbReference type="PANTHER" id="PTHR42923">
    <property type="entry name" value="PROTOPORPHYRINOGEN OXIDASE"/>
    <property type="match status" value="1"/>
</dbReference>
<evidence type="ECO:0000256" key="5">
    <source>
        <dbReference type="ARBA" id="ARBA00023133"/>
    </source>
</evidence>
<keyword evidence="3 6" id="KW-0274">FAD</keyword>
<organism evidence="8 9">
    <name type="scientific">Halalkalibaculum roseum</name>
    <dbReference type="NCBI Taxonomy" id="2709311"/>
    <lineage>
        <taxon>Bacteria</taxon>
        <taxon>Pseudomonadati</taxon>
        <taxon>Balneolota</taxon>
        <taxon>Balneolia</taxon>
        <taxon>Balneolales</taxon>
        <taxon>Balneolaceae</taxon>
        <taxon>Halalkalibaculum</taxon>
    </lineage>
</organism>
<feature type="domain" description="Amine oxidase" evidence="7">
    <location>
        <begin position="15"/>
        <end position="444"/>
    </location>
</feature>
<evidence type="ECO:0000256" key="6">
    <source>
        <dbReference type="RuleBase" id="RU364052"/>
    </source>
</evidence>
<dbReference type="InterPro" id="IPR004572">
    <property type="entry name" value="Protoporphyrinogen_oxidase"/>
</dbReference>
<keyword evidence="6" id="KW-0963">Cytoplasm</keyword>
<dbReference type="PRINTS" id="PR00419">
    <property type="entry name" value="ADXRDTASE"/>
</dbReference>